<sequence length="98" mass="11673">MDQVDKTGHSGYHLLFVFSRRVKASKELCRVRRRSNVSTTCRWLSQFKNMSFDFKNNIIHKNARTTEFNENRQNLLHYENPPQTTWELTVPIECAKNL</sequence>
<reference evidence="1 2" key="1">
    <citation type="journal article" date="2019" name="Sci. Rep.">
        <title>Orb-weaving spider Araneus ventricosus genome elucidates the spidroin gene catalogue.</title>
        <authorList>
            <person name="Kono N."/>
            <person name="Nakamura H."/>
            <person name="Ohtoshi R."/>
            <person name="Moran D.A.P."/>
            <person name="Shinohara A."/>
            <person name="Yoshida Y."/>
            <person name="Fujiwara M."/>
            <person name="Mori M."/>
            <person name="Tomita M."/>
            <person name="Arakawa K."/>
        </authorList>
    </citation>
    <scope>NUCLEOTIDE SEQUENCE [LARGE SCALE GENOMIC DNA]</scope>
</reference>
<organism evidence="1 2">
    <name type="scientific">Araneus ventricosus</name>
    <name type="common">Orbweaver spider</name>
    <name type="synonym">Epeira ventricosa</name>
    <dbReference type="NCBI Taxonomy" id="182803"/>
    <lineage>
        <taxon>Eukaryota</taxon>
        <taxon>Metazoa</taxon>
        <taxon>Ecdysozoa</taxon>
        <taxon>Arthropoda</taxon>
        <taxon>Chelicerata</taxon>
        <taxon>Arachnida</taxon>
        <taxon>Araneae</taxon>
        <taxon>Araneomorphae</taxon>
        <taxon>Entelegynae</taxon>
        <taxon>Araneoidea</taxon>
        <taxon>Araneidae</taxon>
        <taxon>Araneus</taxon>
    </lineage>
</organism>
<dbReference type="EMBL" id="BGPR01000714">
    <property type="protein sequence ID" value="GBM32667.1"/>
    <property type="molecule type" value="Genomic_DNA"/>
</dbReference>
<name>A0A4Y2EVX9_ARAVE</name>
<dbReference type="AlphaFoldDB" id="A0A4Y2EVX9"/>
<accession>A0A4Y2EVX9</accession>
<keyword evidence="2" id="KW-1185">Reference proteome</keyword>
<proteinExistence type="predicted"/>
<gene>
    <name evidence="1" type="ORF">AVEN_89659_1</name>
</gene>
<evidence type="ECO:0000313" key="2">
    <source>
        <dbReference type="Proteomes" id="UP000499080"/>
    </source>
</evidence>
<protein>
    <submittedName>
        <fullName evidence="1">Uncharacterized protein</fullName>
    </submittedName>
</protein>
<dbReference type="Proteomes" id="UP000499080">
    <property type="component" value="Unassembled WGS sequence"/>
</dbReference>
<comment type="caution">
    <text evidence="1">The sequence shown here is derived from an EMBL/GenBank/DDBJ whole genome shotgun (WGS) entry which is preliminary data.</text>
</comment>
<evidence type="ECO:0000313" key="1">
    <source>
        <dbReference type="EMBL" id="GBM32667.1"/>
    </source>
</evidence>